<dbReference type="EMBL" id="QAOQ01000004">
    <property type="protein sequence ID" value="PTQ96567.1"/>
    <property type="molecule type" value="Genomic_DNA"/>
</dbReference>
<sequence>MKRFLLLLLAIGYLTAQFRPCFAQSDPPAKIEHYSTEDGLSHDVVTTIMKDHEGYMWFGTWYGLNRFDGNHFTSFKSIAGDSSQIKNNRIDQITEGYRNVLWVKAYDGQIYRFDKTHENFRSLAAILKLPGKVEFEHVLAVDKDDIWVSIADGGVIHIPDIYHRPTNFIWYKKNADGRRNIPSNKTNCFLKDQNRNVWLGTPAGLVYLKHTRANSYDAPITLLSKKSGLNITALSECSDRLFFASATGSLYSYTKRNCRFKEFMLSNQTLNNLLVSSDKTSLYVTSAAGELVTLSLKDDTWHKYTSPYKQALHSMFQDSHQNLWIEPEQTGILKFDANKRFKAYTQNNDSKNINAGNHFKVFEDINGLIWCVLRDGGFGYYDTASDNINYFHNQPGSKDRAFSNLVTVAYYDPSGVMWLHTDEHGVEKIIFQPKAFENRLVKNNAIFKSDNEIRAVCVDRTNRTWICAKAGPIYWLQDGRLLPGKFSNADQYKIGAVYSIIEDRHGNIWMGTKTNGLFEAIPNDTQCSSYRLINFIHHQNDINSISSDQIYAIKEDANGQIWVGAFDHGLNLLQKAGNKISFRRISDGQYGYPKDFEKIRVIEIDNKGNLWLGTTEGLLILQQRGDNYSFSSYNKRPGDKTSIGNNDIQHIHRDHLGRMWLSTSGGGLALAQSNQHNNTLSFRSFTTANGLANDYVLSCTEDNAGKLWIATKSSISRMDPITWHIKNFSSYDGLSTDGFSESTCGNTRDGKLIFGTTRGYLEFDPQDIVPHPINANLVFTNLQVNNQWVGIADSSGILKQSINHTEAITLHYSQNVVSVDYSMLDYRFGSSLPFVYRLKGFDNEWHNNSNQLRATYTNIPAGHYLLEIKCPDADRYGNVPYKSLAITVLPAPWLSWWAYLLYAAVIAAIALVIWRNTMTAFKLKQKLAIDRELTELKLGFFTNISHELRTPLMLILNPITQLAKLHAPDQLERQYIDIVERNANRMVRFVNQLLEFRKLQSGKPTLDHSSFEMAGFIRNIAANFEDVRMQKSINLEITGYQAPLHVQYDQDKIETVIYNLLSNAFKFTADGRTITVNMAVKTIDQQLELTVTDQGCGVPDNELKLIFELYHSDQRSAVKNSKGTGIGLALSKELVELHGGTITAVNVPSGGLCVKITLPLIRANKPESAAINSSLVINELGTLDNISQVVPEPPVGAPLLMLVEDNADMREFLRMQLSEIYRVETAADGMEGLEKVRQLMPDIIVSDVMMPVMDGITLIDTLKNDPVTSHIPVVLMSARSAVEHQIIGLNYGADYYLAKPFQNELLIAAIDGILERRKKMFEKLTVDKRVVNLSPCEIIVTSKDEAFLKNVIQIIGDKMADPDFDIDTVAETVNMARATFYKKFKSLTQIAPVEFVRDMRLQRAKQYFDAGHHNVAEVGYTVGFSSPKYFSTCYKSKYRIAPSDYIRSVKTPVETAPAEP</sequence>
<dbReference type="Proteomes" id="UP000244168">
    <property type="component" value="Unassembled WGS sequence"/>
</dbReference>
<dbReference type="Gene3D" id="1.10.10.60">
    <property type="entry name" value="Homeodomain-like"/>
    <property type="match status" value="2"/>
</dbReference>
<dbReference type="InterPro" id="IPR036097">
    <property type="entry name" value="HisK_dim/P_sf"/>
</dbReference>
<dbReference type="PRINTS" id="PR00344">
    <property type="entry name" value="BCTRLSENSOR"/>
</dbReference>
<dbReference type="InterPro" id="IPR036890">
    <property type="entry name" value="HATPase_C_sf"/>
</dbReference>
<evidence type="ECO:0000256" key="5">
    <source>
        <dbReference type="ARBA" id="ARBA00022777"/>
    </source>
</evidence>
<accession>A0A2T5J928</accession>
<dbReference type="Pfam" id="PF07494">
    <property type="entry name" value="Reg_prop"/>
    <property type="match status" value="3"/>
</dbReference>
<feature type="chain" id="PRO_5015779930" description="histidine kinase" evidence="10">
    <location>
        <begin position="24"/>
        <end position="1460"/>
    </location>
</feature>
<keyword evidence="9" id="KW-0472">Membrane</keyword>
<keyword evidence="4" id="KW-0808">Transferase</keyword>
<evidence type="ECO:0000313" key="14">
    <source>
        <dbReference type="EMBL" id="PTQ96567.1"/>
    </source>
</evidence>
<dbReference type="Gene3D" id="3.30.565.10">
    <property type="entry name" value="Histidine kinase-like ATPase, C-terminal domain"/>
    <property type="match status" value="1"/>
</dbReference>
<keyword evidence="7" id="KW-0804">Transcription</keyword>
<name>A0A2T5J928_9SPHI</name>
<keyword evidence="15" id="KW-1185">Reference proteome</keyword>
<dbReference type="SMART" id="SM00388">
    <property type="entry name" value="HisKA"/>
    <property type="match status" value="1"/>
</dbReference>
<evidence type="ECO:0000256" key="7">
    <source>
        <dbReference type="ARBA" id="ARBA00023163"/>
    </source>
</evidence>
<dbReference type="SMART" id="SM00342">
    <property type="entry name" value="HTH_ARAC"/>
    <property type="match status" value="1"/>
</dbReference>
<protein>
    <recommendedName>
        <fullName evidence="2">histidine kinase</fullName>
        <ecNumber evidence="2">2.7.13.3</ecNumber>
    </recommendedName>
</protein>
<dbReference type="Pfam" id="PF00072">
    <property type="entry name" value="Response_reg"/>
    <property type="match status" value="1"/>
</dbReference>
<evidence type="ECO:0000256" key="1">
    <source>
        <dbReference type="ARBA" id="ARBA00000085"/>
    </source>
</evidence>
<dbReference type="InterPro" id="IPR009057">
    <property type="entry name" value="Homeodomain-like_sf"/>
</dbReference>
<comment type="caution">
    <text evidence="14">The sequence shown here is derived from an EMBL/GenBank/DDBJ whole genome shotgun (WGS) entry which is preliminary data.</text>
</comment>
<dbReference type="Pfam" id="PF12833">
    <property type="entry name" value="HTH_18"/>
    <property type="match status" value="1"/>
</dbReference>
<keyword evidence="3 8" id="KW-0597">Phosphoprotein</keyword>
<dbReference type="InterPro" id="IPR015943">
    <property type="entry name" value="WD40/YVTN_repeat-like_dom_sf"/>
</dbReference>
<dbReference type="InterPro" id="IPR013783">
    <property type="entry name" value="Ig-like_fold"/>
</dbReference>
<dbReference type="InterPro" id="IPR003594">
    <property type="entry name" value="HATPase_dom"/>
</dbReference>
<dbReference type="SUPFAM" id="SSF46689">
    <property type="entry name" value="Homeodomain-like"/>
    <property type="match status" value="1"/>
</dbReference>
<dbReference type="InterPro" id="IPR011110">
    <property type="entry name" value="Reg_prop"/>
</dbReference>
<feature type="domain" description="Histidine kinase" evidence="12">
    <location>
        <begin position="943"/>
        <end position="1162"/>
    </location>
</feature>
<dbReference type="PANTHER" id="PTHR43547:SF2">
    <property type="entry name" value="HYBRID SIGNAL TRANSDUCTION HISTIDINE KINASE C"/>
    <property type="match status" value="1"/>
</dbReference>
<evidence type="ECO:0000313" key="15">
    <source>
        <dbReference type="Proteomes" id="UP000244168"/>
    </source>
</evidence>
<dbReference type="Gene3D" id="1.10.287.130">
    <property type="match status" value="1"/>
</dbReference>
<dbReference type="Gene3D" id="2.60.40.10">
    <property type="entry name" value="Immunoglobulins"/>
    <property type="match status" value="1"/>
</dbReference>
<evidence type="ECO:0000256" key="6">
    <source>
        <dbReference type="ARBA" id="ARBA00023015"/>
    </source>
</evidence>
<dbReference type="Gene3D" id="2.130.10.10">
    <property type="entry name" value="YVTN repeat-like/Quinoprotein amine dehydrogenase"/>
    <property type="match status" value="3"/>
</dbReference>
<evidence type="ECO:0000259" key="11">
    <source>
        <dbReference type="PROSITE" id="PS01124"/>
    </source>
</evidence>
<dbReference type="InterPro" id="IPR004358">
    <property type="entry name" value="Sig_transdc_His_kin-like_C"/>
</dbReference>
<dbReference type="PANTHER" id="PTHR43547">
    <property type="entry name" value="TWO-COMPONENT HISTIDINE KINASE"/>
    <property type="match status" value="1"/>
</dbReference>
<dbReference type="InterPro" id="IPR005467">
    <property type="entry name" value="His_kinase_dom"/>
</dbReference>
<evidence type="ECO:0000256" key="8">
    <source>
        <dbReference type="PROSITE-ProRule" id="PRU00169"/>
    </source>
</evidence>
<keyword evidence="5" id="KW-0418">Kinase</keyword>
<dbReference type="SMART" id="SM00448">
    <property type="entry name" value="REC"/>
    <property type="match status" value="1"/>
</dbReference>
<dbReference type="SUPFAM" id="SSF63829">
    <property type="entry name" value="Calcium-dependent phosphotriesterase"/>
    <property type="match status" value="2"/>
</dbReference>
<dbReference type="PROSITE" id="PS50109">
    <property type="entry name" value="HIS_KIN"/>
    <property type="match status" value="1"/>
</dbReference>
<dbReference type="SUPFAM" id="SSF50998">
    <property type="entry name" value="Quinoprotein alcohol dehydrogenase-like"/>
    <property type="match status" value="1"/>
</dbReference>
<dbReference type="SUPFAM" id="SSF47384">
    <property type="entry name" value="Homodimeric domain of signal transducing histidine kinase"/>
    <property type="match status" value="1"/>
</dbReference>
<dbReference type="RefSeq" id="WP_107828535.1">
    <property type="nucleotide sequence ID" value="NZ_CP160205.1"/>
</dbReference>
<dbReference type="FunFam" id="3.30.565.10:FF:000006">
    <property type="entry name" value="Sensor histidine kinase WalK"/>
    <property type="match status" value="1"/>
</dbReference>
<dbReference type="InterPro" id="IPR001789">
    <property type="entry name" value="Sig_transdc_resp-reg_receiver"/>
</dbReference>
<dbReference type="InterPro" id="IPR003661">
    <property type="entry name" value="HisK_dim/P_dom"/>
</dbReference>
<reference evidence="14 15" key="1">
    <citation type="submission" date="2018-04" db="EMBL/GenBank/DDBJ databases">
        <title>Genomic Encyclopedia of Archaeal and Bacterial Type Strains, Phase II (KMG-II): from individual species to whole genera.</title>
        <authorList>
            <person name="Goeker M."/>
        </authorList>
    </citation>
    <scope>NUCLEOTIDE SEQUENCE [LARGE SCALE GENOMIC DNA]</scope>
    <source>
        <strain evidence="14 15">DSM 26809</strain>
    </source>
</reference>
<evidence type="ECO:0000259" key="13">
    <source>
        <dbReference type="PROSITE" id="PS50110"/>
    </source>
</evidence>
<keyword evidence="10" id="KW-0732">Signal</keyword>
<feature type="domain" description="Response regulatory" evidence="13">
    <location>
        <begin position="1199"/>
        <end position="1314"/>
    </location>
</feature>
<dbReference type="GO" id="GO:0043565">
    <property type="term" value="F:sequence-specific DNA binding"/>
    <property type="evidence" value="ECO:0007669"/>
    <property type="project" value="InterPro"/>
</dbReference>
<dbReference type="EC" id="2.7.13.3" evidence="2"/>
<dbReference type="InterPro" id="IPR011123">
    <property type="entry name" value="Y_Y_Y"/>
</dbReference>
<gene>
    <name evidence="14" type="ORF">C8P68_10451</name>
</gene>
<evidence type="ECO:0000256" key="2">
    <source>
        <dbReference type="ARBA" id="ARBA00012438"/>
    </source>
</evidence>
<dbReference type="InterPro" id="IPR011047">
    <property type="entry name" value="Quinoprotein_ADH-like_sf"/>
</dbReference>
<evidence type="ECO:0000256" key="9">
    <source>
        <dbReference type="SAM" id="Phobius"/>
    </source>
</evidence>
<evidence type="ECO:0000256" key="10">
    <source>
        <dbReference type="SAM" id="SignalP"/>
    </source>
</evidence>
<dbReference type="PROSITE" id="PS01124">
    <property type="entry name" value="HTH_ARAC_FAMILY_2"/>
    <property type="match status" value="1"/>
</dbReference>
<dbReference type="SMART" id="SM00387">
    <property type="entry name" value="HATPase_c"/>
    <property type="match status" value="1"/>
</dbReference>
<proteinExistence type="predicted"/>
<feature type="signal peptide" evidence="10">
    <location>
        <begin position="1"/>
        <end position="23"/>
    </location>
</feature>
<dbReference type="FunFam" id="1.10.287.130:FF:000045">
    <property type="entry name" value="Two-component system sensor histidine kinase/response regulator"/>
    <property type="match status" value="1"/>
</dbReference>
<dbReference type="SUPFAM" id="SSF52172">
    <property type="entry name" value="CheY-like"/>
    <property type="match status" value="1"/>
</dbReference>
<keyword evidence="9" id="KW-1133">Transmembrane helix</keyword>
<dbReference type="OrthoDB" id="1489484at2"/>
<feature type="modified residue" description="4-aspartylphosphate" evidence="8">
    <location>
        <position position="1247"/>
    </location>
</feature>
<evidence type="ECO:0000259" key="12">
    <source>
        <dbReference type="PROSITE" id="PS50109"/>
    </source>
</evidence>
<dbReference type="Pfam" id="PF00512">
    <property type="entry name" value="HisKA"/>
    <property type="match status" value="1"/>
</dbReference>
<dbReference type="GO" id="GO:0000155">
    <property type="term" value="F:phosphorelay sensor kinase activity"/>
    <property type="evidence" value="ECO:0007669"/>
    <property type="project" value="InterPro"/>
</dbReference>
<dbReference type="GO" id="GO:0003700">
    <property type="term" value="F:DNA-binding transcription factor activity"/>
    <property type="evidence" value="ECO:0007669"/>
    <property type="project" value="InterPro"/>
</dbReference>
<comment type="catalytic activity">
    <reaction evidence="1">
        <text>ATP + protein L-histidine = ADP + protein N-phospho-L-histidine.</text>
        <dbReference type="EC" id="2.7.13.3"/>
    </reaction>
</comment>
<evidence type="ECO:0000256" key="3">
    <source>
        <dbReference type="ARBA" id="ARBA00022553"/>
    </source>
</evidence>
<dbReference type="PROSITE" id="PS50110">
    <property type="entry name" value="RESPONSE_REGULATORY"/>
    <property type="match status" value="1"/>
</dbReference>
<dbReference type="Pfam" id="PF02518">
    <property type="entry name" value="HATPase_c"/>
    <property type="match status" value="1"/>
</dbReference>
<keyword evidence="9" id="KW-0812">Transmembrane</keyword>
<dbReference type="CDD" id="cd17574">
    <property type="entry name" value="REC_OmpR"/>
    <property type="match status" value="1"/>
</dbReference>
<dbReference type="InterPro" id="IPR018060">
    <property type="entry name" value="HTH_AraC"/>
</dbReference>
<dbReference type="InterPro" id="IPR011006">
    <property type="entry name" value="CheY-like_superfamily"/>
</dbReference>
<dbReference type="Pfam" id="PF07495">
    <property type="entry name" value="Y_Y_Y"/>
    <property type="match status" value="1"/>
</dbReference>
<feature type="domain" description="HTH araC/xylS-type" evidence="11">
    <location>
        <begin position="1349"/>
        <end position="1448"/>
    </location>
</feature>
<evidence type="ECO:0000256" key="4">
    <source>
        <dbReference type="ARBA" id="ARBA00022679"/>
    </source>
</evidence>
<organism evidence="14 15">
    <name type="scientific">Mucilaginibacter yixingensis</name>
    <dbReference type="NCBI Taxonomy" id="1295612"/>
    <lineage>
        <taxon>Bacteria</taxon>
        <taxon>Pseudomonadati</taxon>
        <taxon>Bacteroidota</taxon>
        <taxon>Sphingobacteriia</taxon>
        <taxon>Sphingobacteriales</taxon>
        <taxon>Sphingobacteriaceae</taxon>
        <taxon>Mucilaginibacter</taxon>
    </lineage>
</organism>
<feature type="transmembrane region" description="Helical" evidence="9">
    <location>
        <begin position="896"/>
        <end position="914"/>
    </location>
</feature>
<dbReference type="SUPFAM" id="SSF55874">
    <property type="entry name" value="ATPase domain of HSP90 chaperone/DNA topoisomerase II/histidine kinase"/>
    <property type="match status" value="1"/>
</dbReference>
<dbReference type="CDD" id="cd00082">
    <property type="entry name" value="HisKA"/>
    <property type="match status" value="1"/>
</dbReference>
<keyword evidence="6" id="KW-0805">Transcription regulation</keyword>
<dbReference type="Gene3D" id="3.40.50.2300">
    <property type="match status" value="1"/>
</dbReference>